<dbReference type="PANTHER" id="PTHR45688">
    <property type="match status" value="1"/>
</dbReference>
<comment type="similarity">
    <text evidence="1">Belongs to the class-III pyridoxal-phosphate-dependent aminotransferase family.</text>
</comment>
<dbReference type="GO" id="GO:0030170">
    <property type="term" value="F:pyridoxal phosphate binding"/>
    <property type="evidence" value="ECO:0007669"/>
    <property type="project" value="InterPro"/>
</dbReference>
<dbReference type="InterPro" id="IPR015421">
    <property type="entry name" value="PyrdxlP-dep_Trfase_major"/>
</dbReference>
<protein>
    <submittedName>
        <fullName evidence="4">4-aminobutyrate aminotransferase-like enzyme/Ser/Thr protein kinase RdoA (MazF antagonist)</fullName>
    </submittedName>
</protein>
<dbReference type="GO" id="GO:0016301">
    <property type="term" value="F:kinase activity"/>
    <property type="evidence" value="ECO:0007669"/>
    <property type="project" value="UniProtKB-KW"/>
</dbReference>
<reference evidence="4 5" key="1">
    <citation type="submission" date="2020-08" db="EMBL/GenBank/DDBJ databases">
        <title>Sequencing the genomes of 1000 actinobacteria strains.</title>
        <authorList>
            <person name="Klenk H.-P."/>
        </authorList>
    </citation>
    <scope>NUCLEOTIDE SEQUENCE [LARGE SCALE GENOMIC DNA]</scope>
    <source>
        <strain evidence="4 5">DSM 22826</strain>
    </source>
</reference>
<dbReference type="RefSeq" id="WP_183510075.1">
    <property type="nucleotide sequence ID" value="NZ_BAABGK010000036.1"/>
</dbReference>
<dbReference type="GO" id="GO:0008483">
    <property type="term" value="F:transaminase activity"/>
    <property type="evidence" value="ECO:0007669"/>
    <property type="project" value="UniProtKB-KW"/>
</dbReference>
<sequence>MTTNENTKGFDFFAAGELPAPIVSPDLAERWAEEAFGLSVRAVDLGSQQDANFLLMNMPGASDAQGEDPVAVMKISNSAFDAGTVDDQDRAAQWVADFDRGLRAPSRMGEVAILNSPTGTHIVRLIRYLEGGTLHGSDYLSVAAVAEMGRVSGEVSTALANLPIPPAERILQWDLRQGPRVVEFLAGHIADTELRQRVVRVVRAEADRVERVAALLPVQVIHGDLTDDNLMRSASPDVSRLLDGVIDFGDLMLSWCVAELATTISSILHHDGASALSVLPAVRAFHRIRPLSIHEVEALWPLVVIRGAVLVTSGHQQVGTDEFNDYARDGLVREQLIFDRATSVPSSVMTEIIAQDLDLRSPGSGIDIAASGVLDINGSVAQLDLSVGSRILDDGAWTTDDDARHAVDAAINALFAAGHEAVIAPFGAIDATRSRPLATEPAATWRTGTDVWVSSDVELLAPWSGEITATRSGIILTGDDATLRITADQELAEAPVASSKVTTGTPIGVLRPGARYRLTVTARDFESDVPDVVLPELAAGWMPHLGDPGTLFGLVDAVQGEFVDDNAEIDLLSRRGAVLADVQEHYYALPPRIDRGWKHHLIADDGRVFLDMVNNVTVLGHSHPRVARAIADQWKTFNSNSRFHYASIVALAEKLTALLPESLDTVFLVNSGSEAVELALRLARVHTGREDLLAVRESYHGWTYLADAVSTSAADNPRALASRPEWVHTLDVPNAFRGRYRGEEAHRYADDAAAVVRGLVASGRPPAAFICEPVYGSAGGVTLPAGYLEAVYSEVRRAGGVTIADEVQVGLGRLGSWFWGFQQQDVVPDLVTIAKSFGDGHPLGAVVTTKAIAASYADEGYFFSSTGGSPVSSVVGSTVLDVIAEEDLAGNARRVGTHLKNRLQELAQRHELIGAVHGEGLYLGVEFVRDRITLEPATAETSGICERLLQCGIIVQPTGNLMNVLKIKPPLSFDEAAADFFVDALDRVLA</sequence>
<evidence type="ECO:0000313" key="4">
    <source>
        <dbReference type="EMBL" id="MBB2994741.1"/>
    </source>
</evidence>
<accession>A0A839QRQ0</accession>
<evidence type="ECO:0000313" key="5">
    <source>
        <dbReference type="Proteomes" id="UP000523000"/>
    </source>
</evidence>
<evidence type="ECO:0000256" key="2">
    <source>
        <dbReference type="ARBA" id="ARBA00022898"/>
    </source>
</evidence>
<keyword evidence="4" id="KW-0032">Aminotransferase</keyword>
<dbReference type="SUPFAM" id="SSF53383">
    <property type="entry name" value="PLP-dependent transferases"/>
    <property type="match status" value="1"/>
</dbReference>
<dbReference type="NCBIfam" id="NF004800">
    <property type="entry name" value="PRK06149.1"/>
    <property type="match status" value="1"/>
</dbReference>
<dbReference type="Gene3D" id="3.40.640.10">
    <property type="entry name" value="Type I PLP-dependent aspartate aminotransferase-like (Major domain)"/>
    <property type="match status" value="1"/>
</dbReference>
<evidence type="ECO:0000256" key="1">
    <source>
        <dbReference type="ARBA" id="ARBA00008954"/>
    </source>
</evidence>
<feature type="domain" description="Aminoglycoside phosphotransferase" evidence="3">
    <location>
        <begin position="71"/>
        <end position="269"/>
    </location>
</feature>
<dbReference type="InterPro" id="IPR005814">
    <property type="entry name" value="Aminotrans_3"/>
</dbReference>
<dbReference type="Pfam" id="PF00202">
    <property type="entry name" value="Aminotran_3"/>
    <property type="match status" value="1"/>
</dbReference>
<dbReference type="Proteomes" id="UP000523000">
    <property type="component" value="Unassembled WGS sequence"/>
</dbReference>
<keyword evidence="4" id="KW-0808">Transferase</keyword>
<dbReference type="Gene3D" id="3.90.1200.10">
    <property type="match status" value="1"/>
</dbReference>
<dbReference type="InterPro" id="IPR015422">
    <property type="entry name" value="PyrdxlP-dep_Trfase_small"/>
</dbReference>
<dbReference type="InterPro" id="IPR015424">
    <property type="entry name" value="PyrdxlP-dep_Trfase"/>
</dbReference>
<keyword evidence="5" id="KW-1185">Reference proteome</keyword>
<dbReference type="InterPro" id="IPR002575">
    <property type="entry name" value="Aminoglycoside_PTrfase"/>
</dbReference>
<comment type="caution">
    <text evidence="4">The sequence shown here is derived from an EMBL/GenBank/DDBJ whole genome shotgun (WGS) entry which is preliminary data.</text>
</comment>
<dbReference type="SUPFAM" id="SSF56112">
    <property type="entry name" value="Protein kinase-like (PK-like)"/>
    <property type="match status" value="1"/>
</dbReference>
<proteinExistence type="inferred from homology"/>
<dbReference type="Pfam" id="PF01636">
    <property type="entry name" value="APH"/>
    <property type="match status" value="1"/>
</dbReference>
<dbReference type="InterPro" id="IPR011009">
    <property type="entry name" value="Kinase-like_dom_sf"/>
</dbReference>
<gene>
    <name evidence="4" type="ORF">E9229_000932</name>
</gene>
<keyword evidence="4" id="KW-0418">Kinase</keyword>
<name>A0A839QRQ0_9MICC</name>
<evidence type="ECO:0000259" key="3">
    <source>
        <dbReference type="Pfam" id="PF01636"/>
    </source>
</evidence>
<dbReference type="CDD" id="cd00610">
    <property type="entry name" value="OAT_like"/>
    <property type="match status" value="1"/>
</dbReference>
<organism evidence="4 5">
    <name type="scientific">Paeniglutamicibacter cryotolerans</name>
    <dbReference type="NCBI Taxonomy" id="670079"/>
    <lineage>
        <taxon>Bacteria</taxon>
        <taxon>Bacillati</taxon>
        <taxon>Actinomycetota</taxon>
        <taxon>Actinomycetes</taxon>
        <taxon>Micrococcales</taxon>
        <taxon>Micrococcaceae</taxon>
        <taxon>Paeniglutamicibacter</taxon>
    </lineage>
</organism>
<dbReference type="PANTHER" id="PTHR45688:SF13">
    <property type="entry name" value="ALANINE--GLYOXYLATE AMINOTRANSFERASE 2-LIKE"/>
    <property type="match status" value="1"/>
</dbReference>
<keyword evidence="2" id="KW-0663">Pyridoxal phosphate</keyword>
<dbReference type="Gene3D" id="3.90.1150.10">
    <property type="entry name" value="Aspartate Aminotransferase, domain 1"/>
    <property type="match status" value="1"/>
</dbReference>
<dbReference type="EMBL" id="JACHVS010000001">
    <property type="protein sequence ID" value="MBB2994741.1"/>
    <property type="molecule type" value="Genomic_DNA"/>
</dbReference>
<dbReference type="AlphaFoldDB" id="A0A839QRQ0"/>